<dbReference type="STRING" id="1798401.A2363_03115"/>
<sequence>MNSQIQLTTIRIGAAQTKINLLLNEIAQLENEVVRLEGVLNNRLALLMKRIPASYKRSSISQFGTILFSKNIFDFVTRIKYVAAVQRDDAAAVLKVKSAQNSFNESKQVREGKTVQLEETKSKLQQENKHLTQQKQEKDALLSQTKGQEATYQQLLAQARKLLAGFASFADSQGATLLSGQTTCSDWGCYYNQRDTQWGNAIINGQSSGCNGPCSVLRVGCLITSVAMLASHYGHRDITPQDVAFSSPANYSVGTALLMRGTIYVKGVSINRSSVGSRLSPDVVSGGPVIVGVYSGPFGTHFVVVKSYTDGKYIMNDPYVENGSDKSFTDYYSLNSVFEVDRVSM</sequence>
<organism evidence="3 4">
    <name type="scientific">Candidatus Gottesmanbacteria bacterium RIFOXYB1_FULL_47_11</name>
    <dbReference type="NCBI Taxonomy" id="1798401"/>
    <lineage>
        <taxon>Bacteria</taxon>
        <taxon>Candidatus Gottesmaniibacteriota</taxon>
    </lineage>
</organism>
<proteinExistence type="predicted"/>
<reference evidence="3 4" key="1">
    <citation type="journal article" date="2016" name="Nat. Commun.">
        <title>Thousands of microbial genomes shed light on interconnected biogeochemical processes in an aquifer system.</title>
        <authorList>
            <person name="Anantharaman K."/>
            <person name="Brown C.T."/>
            <person name="Hug L.A."/>
            <person name="Sharon I."/>
            <person name="Castelle C.J."/>
            <person name="Probst A.J."/>
            <person name="Thomas B.C."/>
            <person name="Singh A."/>
            <person name="Wilkins M.J."/>
            <person name="Karaoz U."/>
            <person name="Brodie E.L."/>
            <person name="Williams K.H."/>
            <person name="Hubbard S.S."/>
            <person name="Banfield J.F."/>
        </authorList>
    </citation>
    <scope>NUCLEOTIDE SEQUENCE [LARGE SCALE GENOMIC DNA]</scope>
</reference>
<evidence type="ECO:0000259" key="2">
    <source>
        <dbReference type="Pfam" id="PF13529"/>
    </source>
</evidence>
<dbReference type="AlphaFoldDB" id="A0A1F6BFL9"/>
<evidence type="ECO:0000313" key="4">
    <source>
        <dbReference type="Proteomes" id="UP000176186"/>
    </source>
</evidence>
<evidence type="ECO:0000313" key="3">
    <source>
        <dbReference type="EMBL" id="OGG35735.1"/>
    </source>
</evidence>
<dbReference type="Proteomes" id="UP000176186">
    <property type="component" value="Unassembled WGS sequence"/>
</dbReference>
<dbReference type="Gene3D" id="3.90.70.10">
    <property type="entry name" value="Cysteine proteinases"/>
    <property type="match status" value="1"/>
</dbReference>
<dbReference type="Pfam" id="PF13529">
    <property type="entry name" value="Peptidase_C39_2"/>
    <property type="match status" value="1"/>
</dbReference>
<gene>
    <name evidence="3" type="ORF">A2363_03115</name>
</gene>
<dbReference type="Gene3D" id="6.10.250.3150">
    <property type="match status" value="1"/>
</dbReference>
<protein>
    <recommendedName>
        <fullName evidence="2">Peptidase C39-like domain-containing protein</fullName>
    </recommendedName>
</protein>
<feature type="domain" description="Peptidase C39-like" evidence="2">
    <location>
        <begin position="190"/>
        <end position="319"/>
    </location>
</feature>
<evidence type="ECO:0000256" key="1">
    <source>
        <dbReference type="SAM" id="Coils"/>
    </source>
</evidence>
<name>A0A1F6BFL9_9BACT</name>
<accession>A0A1F6BFL9</accession>
<comment type="caution">
    <text evidence="3">The sequence shown here is derived from an EMBL/GenBank/DDBJ whole genome shotgun (WGS) entry which is preliminary data.</text>
</comment>
<dbReference type="EMBL" id="MFKE01000007">
    <property type="protein sequence ID" value="OGG35735.1"/>
    <property type="molecule type" value="Genomic_DNA"/>
</dbReference>
<keyword evidence="1" id="KW-0175">Coiled coil</keyword>
<feature type="coiled-coil region" evidence="1">
    <location>
        <begin position="12"/>
        <end position="39"/>
    </location>
</feature>
<feature type="coiled-coil region" evidence="1">
    <location>
        <begin position="114"/>
        <end position="144"/>
    </location>
</feature>
<dbReference type="InterPro" id="IPR039564">
    <property type="entry name" value="Peptidase_C39-like"/>
</dbReference>